<keyword evidence="4" id="KW-1185">Reference proteome</keyword>
<gene>
    <name evidence="3" type="ORF">GCM10023091_21990</name>
</gene>
<evidence type="ECO:0000256" key="1">
    <source>
        <dbReference type="SAM" id="SignalP"/>
    </source>
</evidence>
<dbReference type="EMBL" id="BAABEY010000021">
    <property type="protein sequence ID" value="GAA4439583.1"/>
    <property type="molecule type" value="Genomic_DNA"/>
</dbReference>
<keyword evidence="1" id="KW-0732">Signal</keyword>
<dbReference type="SMART" id="SM00216">
    <property type="entry name" value="VWD"/>
    <property type="match status" value="1"/>
</dbReference>
<feature type="domain" description="VWFD" evidence="2">
    <location>
        <begin position="580"/>
        <end position="767"/>
    </location>
</feature>
<reference evidence="4" key="1">
    <citation type="journal article" date="2019" name="Int. J. Syst. Evol. Microbiol.">
        <title>The Global Catalogue of Microorganisms (GCM) 10K type strain sequencing project: providing services to taxonomists for standard genome sequencing and annotation.</title>
        <authorList>
            <consortium name="The Broad Institute Genomics Platform"/>
            <consortium name="The Broad Institute Genome Sequencing Center for Infectious Disease"/>
            <person name="Wu L."/>
            <person name="Ma J."/>
        </authorList>
    </citation>
    <scope>NUCLEOTIDE SEQUENCE [LARGE SCALE GENOMIC DNA]</scope>
    <source>
        <strain evidence="4">JCM 31920</strain>
    </source>
</reference>
<feature type="chain" id="PRO_5046218074" description="VWFD domain-containing protein" evidence="1">
    <location>
        <begin position="23"/>
        <end position="1024"/>
    </location>
</feature>
<organism evidence="3 4">
    <name type="scientific">Ravibacter arvi</name>
    <dbReference type="NCBI Taxonomy" id="2051041"/>
    <lineage>
        <taxon>Bacteria</taxon>
        <taxon>Pseudomonadati</taxon>
        <taxon>Bacteroidota</taxon>
        <taxon>Cytophagia</taxon>
        <taxon>Cytophagales</taxon>
        <taxon>Spirosomataceae</taxon>
        <taxon>Ravibacter</taxon>
    </lineage>
</organism>
<name>A0ABP8LZH6_9BACT</name>
<dbReference type="InterPro" id="IPR001846">
    <property type="entry name" value="VWF_type-D"/>
</dbReference>
<evidence type="ECO:0000313" key="4">
    <source>
        <dbReference type="Proteomes" id="UP001501508"/>
    </source>
</evidence>
<comment type="caution">
    <text evidence="3">The sequence shown here is derived from an EMBL/GenBank/DDBJ whole genome shotgun (WGS) entry which is preliminary data.</text>
</comment>
<dbReference type="PANTHER" id="PTHR13802">
    <property type="entry name" value="MUCIN 4-RELATED"/>
    <property type="match status" value="1"/>
</dbReference>
<protein>
    <recommendedName>
        <fullName evidence="2">VWFD domain-containing protein</fullName>
    </recommendedName>
</protein>
<dbReference type="InterPro" id="IPR051495">
    <property type="entry name" value="Epithelial_Barrier/Signaling"/>
</dbReference>
<accession>A0ABP8LZH6</accession>
<proteinExistence type="predicted"/>
<sequence length="1024" mass="112212">MKKLISISSFMMFLLLPLACKKDDPARDKPPVPSGNVTGQIVLPDGISAEGLTVVTSFGEFNLKNNQFSMPEADLDTYRQLYLGDTKRNILLLALQFPGQTNIRMDAASTADAMVMLNPVVASLDIETRKRLLVEYQKQPKYPELVKKISTAVSAGKSPLDPGNEELLGALNAIHRLGVKDGKQGTLRTSGLISDNDVIEKRIVGGNKLGLKNKRSGITYMARTYDENDRPYTGPLDLGQLRTANTSIQDLFSDTFTYITNFGECNDNFGTKEVPAFCNKFFQNQFPEEVFFEFKTAGKYRVKVANPLASDRAKDLAAAATLQTLALTMEELIGMTDIRFFQRFLKSGCYQTAAGKIADEGLKKLLTKAGNLDLKTVVGVLNETVQDLMSQSGKCYVEQAAATVIDKKWLAYLDKVSKAVKRLDAFSKVGTVVNTVHVANGILFHKDYYEFCIKYDGSTLAFCEELVETIGAKNITASSATLQGRINFLNSENIVRFGFLVGSDPSRMVSTTSLIKNVSDMPGGLKAPHPFDMSFTFQSREKVYYQAFAENELGIVHRGQVMEFTPEQPGQGSAEVEAAVVGKGVGDPHLTTFDGKKFGFMATGEFIAAKSTVSGDRFEVQVRQQEIKSKNNDGVASFNTAIAIHTGSDKVSVLADKKIYINDQLTTIKATGERLRDGGSVNLAGALVSVKTPAGDLVEVQLYPGDLDYYIWPNPGRKGKLCGLQGNFDGNAQNDLMTAGGQVVGESYDDLYKRYAPGWRITQANSLFTYATGTSTATYTDTSYPRKQITITGEQRVKARTVCENAGVTDPQALESCIEDVALTGDAGYAGRARNAENKKMLTHISIADFSRLTPDFALNEMKVAGSNLVPGEEGGSIALRDNFYIQNGFESEYSFTLTDEYAPNAGIRLGGDFDSQNDLGFRIGVDLYQFSYELDGLFFDGEKDVDLFDGKKHRIKTVVRQRQVSGRFEYELQLFIDEAAKPLVFKSDPTEQPVLPGGLPNVLKNVRLGGAGVTIHSWTMKAL</sequence>
<evidence type="ECO:0000259" key="2">
    <source>
        <dbReference type="PROSITE" id="PS51233"/>
    </source>
</evidence>
<dbReference type="Proteomes" id="UP001501508">
    <property type="component" value="Unassembled WGS sequence"/>
</dbReference>
<dbReference type="RefSeq" id="WP_345028834.1">
    <property type="nucleotide sequence ID" value="NZ_BAABEY010000021.1"/>
</dbReference>
<dbReference type="Pfam" id="PF00094">
    <property type="entry name" value="VWD"/>
    <property type="match status" value="1"/>
</dbReference>
<dbReference type="PROSITE" id="PS51233">
    <property type="entry name" value="VWFD"/>
    <property type="match status" value="1"/>
</dbReference>
<evidence type="ECO:0000313" key="3">
    <source>
        <dbReference type="EMBL" id="GAA4439583.1"/>
    </source>
</evidence>
<feature type="signal peptide" evidence="1">
    <location>
        <begin position="1"/>
        <end position="22"/>
    </location>
</feature>
<dbReference type="PANTHER" id="PTHR13802:SF59">
    <property type="entry name" value="SUSHI DOMAIN-CONTAINING PROTEIN 2"/>
    <property type="match status" value="1"/>
</dbReference>